<dbReference type="GO" id="GO:0031902">
    <property type="term" value="C:late endosome membrane"/>
    <property type="evidence" value="ECO:0007669"/>
    <property type="project" value="UniProtKB-UniRule"/>
</dbReference>
<feature type="compositionally biased region" description="Polar residues" evidence="8">
    <location>
        <begin position="181"/>
        <end position="208"/>
    </location>
</feature>
<organism evidence="10 11">
    <name type="scientific">Piloderma croceum (strain F 1598)</name>
    <dbReference type="NCBI Taxonomy" id="765440"/>
    <lineage>
        <taxon>Eukaryota</taxon>
        <taxon>Fungi</taxon>
        <taxon>Dikarya</taxon>
        <taxon>Basidiomycota</taxon>
        <taxon>Agaricomycotina</taxon>
        <taxon>Agaricomycetes</taxon>
        <taxon>Agaricomycetidae</taxon>
        <taxon>Atheliales</taxon>
        <taxon>Atheliaceae</taxon>
        <taxon>Piloderma</taxon>
    </lineage>
</organism>
<dbReference type="InterPro" id="IPR011993">
    <property type="entry name" value="PH-like_dom_sf"/>
</dbReference>
<dbReference type="GO" id="GO:0043328">
    <property type="term" value="P:protein transport to vacuole involved in ubiquitin-dependent protein catabolic process via the multivesicular body sorting pathway"/>
    <property type="evidence" value="ECO:0007669"/>
    <property type="project" value="UniProtKB-UniRule"/>
</dbReference>
<feature type="compositionally biased region" description="Low complexity" evidence="8">
    <location>
        <begin position="335"/>
        <end position="372"/>
    </location>
</feature>
<evidence type="ECO:0000256" key="6">
    <source>
        <dbReference type="ARBA" id="ARBA00022927"/>
    </source>
</evidence>
<keyword evidence="7" id="KW-0967">Endosome</keyword>
<dbReference type="STRING" id="765440.A0A0C3GDR3"/>
<reference evidence="11" key="2">
    <citation type="submission" date="2015-01" db="EMBL/GenBank/DDBJ databases">
        <title>Evolutionary Origins and Diversification of the Mycorrhizal Mutualists.</title>
        <authorList>
            <consortium name="DOE Joint Genome Institute"/>
            <consortium name="Mycorrhizal Genomics Consortium"/>
            <person name="Kohler A."/>
            <person name="Kuo A."/>
            <person name="Nagy L.G."/>
            <person name="Floudas D."/>
            <person name="Copeland A."/>
            <person name="Barry K.W."/>
            <person name="Cichocki N."/>
            <person name="Veneault-Fourrey C."/>
            <person name="LaButti K."/>
            <person name="Lindquist E.A."/>
            <person name="Lipzen A."/>
            <person name="Lundell T."/>
            <person name="Morin E."/>
            <person name="Murat C."/>
            <person name="Riley R."/>
            <person name="Ohm R."/>
            <person name="Sun H."/>
            <person name="Tunlid A."/>
            <person name="Henrissat B."/>
            <person name="Grigoriev I.V."/>
            <person name="Hibbett D.S."/>
            <person name="Martin F."/>
        </authorList>
    </citation>
    <scope>NUCLEOTIDE SEQUENCE [LARGE SCALE GENOMIC DNA]</scope>
    <source>
        <strain evidence="11">F 1598</strain>
    </source>
</reference>
<evidence type="ECO:0000256" key="7">
    <source>
        <dbReference type="RuleBase" id="RU367095"/>
    </source>
</evidence>
<comment type="subunit">
    <text evidence="7">Component of the endosomal sorting complex required for transport II (ESCRT-II).</text>
</comment>
<dbReference type="InterPro" id="IPR021648">
    <property type="entry name" value="GLUE_dom"/>
</dbReference>
<feature type="compositionally biased region" description="Acidic residues" evidence="8">
    <location>
        <begin position="213"/>
        <end position="223"/>
    </location>
</feature>
<name>A0A0C3GDR3_PILCF</name>
<comment type="similarity">
    <text evidence="1 7">Belongs to the VPS36 family.</text>
</comment>
<keyword evidence="3" id="KW-0479">Metal-binding</keyword>
<dbReference type="GO" id="GO:0008270">
    <property type="term" value="F:zinc ion binding"/>
    <property type="evidence" value="ECO:0007669"/>
    <property type="project" value="UniProtKB-KW"/>
</dbReference>
<dbReference type="GO" id="GO:0043130">
    <property type="term" value="F:ubiquitin binding"/>
    <property type="evidence" value="ECO:0007669"/>
    <property type="project" value="UniProtKB-UniRule"/>
</dbReference>
<feature type="region of interest" description="Disordered" evidence="8">
    <location>
        <begin position="335"/>
        <end position="389"/>
    </location>
</feature>
<dbReference type="Gene3D" id="2.30.30.380">
    <property type="entry name" value="Zn-finger domain of Sec23/24"/>
    <property type="match status" value="1"/>
</dbReference>
<dbReference type="OrthoDB" id="271448at2759"/>
<dbReference type="GO" id="GO:0032266">
    <property type="term" value="F:phosphatidylinositol-3-phosphate binding"/>
    <property type="evidence" value="ECO:0007669"/>
    <property type="project" value="UniProtKB-UniRule"/>
</dbReference>
<accession>A0A0C3GDR3</accession>
<dbReference type="InterPro" id="IPR037855">
    <property type="entry name" value="Vps36"/>
</dbReference>
<evidence type="ECO:0000256" key="5">
    <source>
        <dbReference type="ARBA" id="ARBA00022833"/>
    </source>
</evidence>
<feature type="compositionally biased region" description="Polar residues" evidence="8">
    <location>
        <begin position="137"/>
        <end position="149"/>
    </location>
</feature>
<dbReference type="PROSITE" id="PS51495">
    <property type="entry name" value="GLUE"/>
    <property type="match status" value="1"/>
</dbReference>
<gene>
    <name evidence="10" type="ORF">PILCRDRAFT_812634</name>
</gene>
<dbReference type="InterPro" id="IPR001876">
    <property type="entry name" value="Znf_RanBP2"/>
</dbReference>
<keyword evidence="2 7" id="KW-0813">Transport</keyword>
<dbReference type="InterPro" id="IPR036390">
    <property type="entry name" value="WH_DNA-bd_sf"/>
</dbReference>
<reference evidence="10 11" key="1">
    <citation type="submission" date="2014-04" db="EMBL/GenBank/DDBJ databases">
        <authorList>
            <consortium name="DOE Joint Genome Institute"/>
            <person name="Kuo A."/>
            <person name="Tarkka M."/>
            <person name="Buscot F."/>
            <person name="Kohler A."/>
            <person name="Nagy L.G."/>
            <person name="Floudas D."/>
            <person name="Copeland A."/>
            <person name="Barry K.W."/>
            <person name="Cichocki N."/>
            <person name="Veneault-Fourrey C."/>
            <person name="LaButti K."/>
            <person name="Lindquist E.A."/>
            <person name="Lipzen A."/>
            <person name="Lundell T."/>
            <person name="Morin E."/>
            <person name="Murat C."/>
            <person name="Sun H."/>
            <person name="Tunlid A."/>
            <person name="Henrissat B."/>
            <person name="Grigoriev I.V."/>
            <person name="Hibbett D.S."/>
            <person name="Martin F."/>
            <person name="Nordberg H.P."/>
            <person name="Cantor M.N."/>
            <person name="Hua S.X."/>
        </authorList>
    </citation>
    <scope>NUCLEOTIDE SEQUENCE [LARGE SCALE GENOMIC DNA]</scope>
    <source>
        <strain evidence="10 11">F 1598</strain>
    </source>
</reference>
<evidence type="ECO:0000313" key="10">
    <source>
        <dbReference type="EMBL" id="KIM89839.1"/>
    </source>
</evidence>
<sequence length="598" mass="62915">MDLSYINRTEYYAGLFKSSAKVTIYLYAGTGANGTASNFPSSSTNQDTENVFESWECEVCGNRNPPGLSPTAAKICALCGVPRSSVPIPIKTPAAAAASTSSPPNQGYHLSLSLPASVLPSALSSSASLSAHPNVPQPSNTSGSAVQTRTPSSIACPACTFLNHPSMRLCEMCSTPLPRLASSQTQPQSEGAATPGPTRTKSAPSSRPASPDLGDDNDDDGGGEGDPSRNMIKLSFRKGGDKAFYAVLKRSLMGKAWEGKAIGKGRSNISSTSNVTSDPNTGRSGIHGIMRTVETSAQNTATDMSDALKDLEALMVKAKDMVRLAAELNERLTASSTTTTTNMTTSTLSITSTQSLTPSLLSPSPASTSSSPSPTPSPTPTLIPSTEPEEATFIRSSLSQLGLQMSNAPVTLDMIRDERKWIDELARELAGVLQGRRNGEGGESRNRATGTGMMKERGIVALDEIWGGWNRARGIALIPPSTFLLVLPHLPNHTTPPIRLRTFPSGLSVLHTPAYTHASFASRLASLLALMGPRTTMDVAGEERLTVGLAREMIGAVEADGEVCRDEGDAGGGGNGVGGGEVRWWVNVFRGYVWDGQE</sequence>
<dbReference type="Gene3D" id="1.10.10.10">
    <property type="entry name" value="Winged helix-like DNA-binding domain superfamily/Winged helix DNA-binding domain"/>
    <property type="match status" value="2"/>
</dbReference>
<protein>
    <recommendedName>
        <fullName evidence="7">Vacuolar protein-sorting-associated protein 36</fullName>
    </recommendedName>
    <alternativeName>
        <fullName evidence="7">ESCRT-II complex subunit VPS36</fullName>
    </alternativeName>
</protein>
<dbReference type="SUPFAM" id="SSF46785">
    <property type="entry name" value="Winged helix' DNA-binding domain"/>
    <property type="match status" value="1"/>
</dbReference>
<dbReference type="InterPro" id="IPR036388">
    <property type="entry name" value="WH-like_DNA-bd_sf"/>
</dbReference>
<keyword evidence="11" id="KW-1185">Reference proteome</keyword>
<evidence type="ECO:0000256" key="2">
    <source>
        <dbReference type="ARBA" id="ARBA00022448"/>
    </source>
</evidence>
<dbReference type="Gene3D" id="2.30.29.30">
    <property type="entry name" value="Pleckstrin-homology domain (PH domain)/Phosphotyrosine-binding domain (PTB)"/>
    <property type="match status" value="2"/>
</dbReference>
<evidence type="ECO:0000259" key="9">
    <source>
        <dbReference type="PROSITE" id="PS51495"/>
    </source>
</evidence>
<evidence type="ECO:0000256" key="8">
    <source>
        <dbReference type="SAM" id="MobiDB-lite"/>
    </source>
</evidence>
<keyword evidence="5" id="KW-0862">Zinc</keyword>
<dbReference type="EMBL" id="KN832974">
    <property type="protein sequence ID" value="KIM89839.1"/>
    <property type="molecule type" value="Genomic_DNA"/>
</dbReference>
<dbReference type="AlphaFoldDB" id="A0A0C3GDR3"/>
<evidence type="ECO:0000313" key="11">
    <source>
        <dbReference type="Proteomes" id="UP000054166"/>
    </source>
</evidence>
<comment type="function">
    <text evidence="7">Component of the ESCRT-II complex (endosomal sorting complex required for transport II), which is required for multivesicular body (MVB) formation and sorting of endosomal cargo proteins into MVBs.</text>
</comment>
<dbReference type="Pfam" id="PF04157">
    <property type="entry name" value="EAP30"/>
    <property type="match status" value="1"/>
</dbReference>
<keyword evidence="6 7" id="KW-0653">Protein transport</keyword>
<dbReference type="PANTHER" id="PTHR13128:SF12">
    <property type="entry name" value="VACUOLAR PROTEIN-SORTING-ASSOCIATED PROTEIN 36"/>
    <property type="match status" value="1"/>
</dbReference>
<dbReference type="InParanoid" id="A0A0C3GDR3"/>
<proteinExistence type="inferred from homology"/>
<keyword evidence="4" id="KW-0863">Zinc-finger</keyword>
<dbReference type="GO" id="GO:0000814">
    <property type="term" value="C:ESCRT II complex"/>
    <property type="evidence" value="ECO:0007669"/>
    <property type="project" value="UniProtKB-UniRule"/>
</dbReference>
<evidence type="ECO:0000256" key="4">
    <source>
        <dbReference type="ARBA" id="ARBA00022771"/>
    </source>
</evidence>
<dbReference type="SMART" id="SM00547">
    <property type="entry name" value="ZnF_RBZ"/>
    <property type="match status" value="2"/>
</dbReference>
<dbReference type="SUPFAM" id="SSF50729">
    <property type="entry name" value="PH domain-like"/>
    <property type="match status" value="1"/>
</dbReference>
<dbReference type="Proteomes" id="UP000054166">
    <property type="component" value="Unassembled WGS sequence"/>
</dbReference>
<dbReference type="FunCoup" id="A0A0C3GDR3">
    <property type="interactions" value="128"/>
</dbReference>
<feature type="region of interest" description="Disordered" evidence="8">
    <location>
        <begin position="127"/>
        <end position="149"/>
    </location>
</feature>
<comment type="subcellular location">
    <subcellularLocation>
        <location evidence="7">Cytoplasm</location>
    </subcellularLocation>
    <subcellularLocation>
        <location evidence="7">Endosome</location>
    </subcellularLocation>
</comment>
<feature type="domain" description="GLUE N-terminal" evidence="9">
    <location>
        <begin position="1"/>
        <end position="264"/>
    </location>
</feature>
<dbReference type="Gene3D" id="6.10.140.260">
    <property type="match status" value="1"/>
</dbReference>
<dbReference type="PANTHER" id="PTHR13128">
    <property type="entry name" value="VACUOLAR PROTEIN-SORTING-ASSOCIATED PROTEIN 36"/>
    <property type="match status" value="1"/>
</dbReference>
<dbReference type="HOGENOM" id="CLU_015433_3_0_1"/>
<feature type="region of interest" description="Disordered" evidence="8">
    <location>
        <begin position="180"/>
        <end position="231"/>
    </location>
</feature>
<evidence type="ECO:0000256" key="3">
    <source>
        <dbReference type="ARBA" id="ARBA00022723"/>
    </source>
</evidence>
<dbReference type="InterPro" id="IPR040608">
    <property type="entry name" value="Snf8/Vps36"/>
</dbReference>
<keyword evidence="7" id="KW-0963">Cytoplasm</keyword>
<evidence type="ECO:0000256" key="1">
    <source>
        <dbReference type="ARBA" id="ARBA00009697"/>
    </source>
</evidence>